<proteinExistence type="predicted"/>
<dbReference type="CDD" id="cd22249">
    <property type="entry name" value="UDM1_RNF168_RNF169-like"/>
    <property type="match status" value="1"/>
</dbReference>
<dbReference type="PANTHER" id="PTHR35833">
    <property type="entry name" value="GALACTOSE-BINDING DOMAIN-LIKE, ARMADILLO-TYPE FOLD PROTEIN-RELATED"/>
    <property type="match status" value="1"/>
</dbReference>
<feature type="compositionally biased region" description="Low complexity" evidence="2">
    <location>
        <begin position="1980"/>
        <end position="1998"/>
    </location>
</feature>
<organism evidence="3 4">
    <name type="scientific">Kingdonia uniflora</name>
    <dbReference type="NCBI Taxonomy" id="39325"/>
    <lineage>
        <taxon>Eukaryota</taxon>
        <taxon>Viridiplantae</taxon>
        <taxon>Streptophyta</taxon>
        <taxon>Embryophyta</taxon>
        <taxon>Tracheophyta</taxon>
        <taxon>Spermatophyta</taxon>
        <taxon>Magnoliopsida</taxon>
        <taxon>Ranunculales</taxon>
        <taxon>Circaeasteraceae</taxon>
        <taxon>Kingdonia</taxon>
    </lineage>
</organism>
<dbReference type="Proteomes" id="UP000541444">
    <property type="component" value="Unassembled WGS sequence"/>
</dbReference>
<reference evidence="3 4" key="1">
    <citation type="journal article" date="2020" name="IScience">
        <title>Genome Sequencing of the Endangered Kingdonia uniflora (Circaeasteraceae, Ranunculales) Reveals Potential Mechanisms of Evolutionary Specialization.</title>
        <authorList>
            <person name="Sun Y."/>
            <person name="Deng T."/>
            <person name="Zhang A."/>
            <person name="Moore M.J."/>
            <person name="Landis J.B."/>
            <person name="Lin N."/>
            <person name="Zhang H."/>
            <person name="Zhang X."/>
            <person name="Huang J."/>
            <person name="Zhang X."/>
            <person name="Sun H."/>
            <person name="Wang H."/>
        </authorList>
    </citation>
    <scope>NUCLEOTIDE SEQUENCE [LARGE SCALE GENOMIC DNA]</scope>
    <source>
        <strain evidence="3">TB1705</strain>
        <tissue evidence="3">Leaf</tissue>
    </source>
</reference>
<feature type="region of interest" description="Disordered" evidence="2">
    <location>
        <begin position="2050"/>
        <end position="2082"/>
    </location>
</feature>
<evidence type="ECO:0000313" key="3">
    <source>
        <dbReference type="EMBL" id="KAF6169424.1"/>
    </source>
</evidence>
<feature type="compositionally biased region" description="Basic and acidic residues" evidence="2">
    <location>
        <begin position="2060"/>
        <end position="2082"/>
    </location>
</feature>
<feature type="region of interest" description="Disordered" evidence="2">
    <location>
        <begin position="1978"/>
        <end position="2030"/>
    </location>
</feature>
<feature type="region of interest" description="Disordered" evidence="2">
    <location>
        <begin position="2144"/>
        <end position="2351"/>
    </location>
</feature>
<comment type="caution">
    <text evidence="3">The sequence shown here is derived from an EMBL/GenBank/DDBJ whole genome shotgun (WGS) entry which is preliminary data.</text>
</comment>
<dbReference type="EMBL" id="JACGCM010000659">
    <property type="protein sequence ID" value="KAF6169424.1"/>
    <property type="molecule type" value="Genomic_DNA"/>
</dbReference>
<dbReference type="SUPFAM" id="SSF49785">
    <property type="entry name" value="Galactose-binding domain-like"/>
    <property type="match status" value="1"/>
</dbReference>
<feature type="compositionally biased region" description="Polar residues" evidence="2">
    <location>
        <begin position="2310"/>
        <end position="2322"/>
    </location>
</feature>
<accession>A0A7J7NR42</accession>
<dbReference type="OrthoDB" id="1739806at2759"/>
<protein>
    <submittedName>
        <fullName evidence="3">Uncharacterized protein</fullName>
    </submittedName>
</protein>
<dbReference type="InterPro" id="IPR008979">
    <property type="entry name" value="Galactose-bd-like_sf"/>
</dbReference>
<keyword evidence="4" id="KW-1185">Reference proteome</keyword>
<evidence type="ECO:0000313" key="4">
    <source>
        <dbReference type="Proteomes" id="UP000541444"/>
    </source>
</evidence>
<name>A0A7J7NR42_9MAGN</name>
<feature type="compositionally biased region" description="Basic and acidic residues" evidence="2">
    <location>
        <begin position="2144"/>
        <end position="2189"/>
    </location>
</feature>
<sequence>MEMELEPMVMSLPYKIKGMPRESPTQKALHVLDTDHRSHWSTGTNTKEWILLELEEPCLLSQIQIYNKSVLEWEIAVGLRYKPEAFVKIRPRCEAPRRDMLYPTNYTPCRYVRISCLRGNPIAIFFIQLIGVSVTGLEPEFQPVVNYLLPHIIAHKQDGHNMHLQLLRDMTNRLLVFMPQLEADLISYPEAAESNTRFFAMLAGPFYPILHIVNEREAARVSGNFPDLDGVRSNQPSPLTVSSNFEAQPRRSRGSSPFLHSALSSIVFRPDTVFMLLRRAYRDSHLGTVCRTAARALLKLIEPSTSLEAKPKSVELTSSVYDEISRADSSNYILADYSSLFEDEFKIFDDQWDSNYLNVLDVAAVEEGIIHVLYACASQPLLCRKMAENSSEIWSVLPLLQALLPALRPPINSLPDHVDDNFSQWKHPFVQQALSQIIATSSSSVYRPLLHACAGYLSSFSLSHAKAACILIDLCSGPLAPWISTVIAKADLTIELLEDLLGTIQGARRSITRARAALKYIILAISGHVDDVLPKYKEAKHKVLFLVEMLEPFLDPAITAVKNTFAFGDVSSNFLEKQEDTCATALNVIRTAVWKTSVLPSLEAEWRRGSVAPSVLLSILGPHMPLPSEIDLCKCSVSKTPDQETSSTLHNSSTIRHSRPTLNLDSHEEFDEDGDIFEAPVKVDSLEDASLLFAPPELKSTALRNLANFLGEQSSEKHTAESNHDVSRGGKHLIVKKMNNQSPDGVNLDIGFSNEYFNLQYDFLQLLNHRDCEIRSSEFRRLALELHSQQNITPEGHVASIDALLLAAECYVNPFFMATFRANPAAIINQINICEHKIPLIYEIAEIKNVFEKKNNELEMIDNLERQRDMNVLQILFEAAEFDRDYHTRVSEMDTCSYESEGSENCIKISSLDEKNADAVTLVRRNQALLCRFLIQQLQKERNSMHEVLMQSLLFLLHSATELSCPPEQVIDILLKSAEYLNSLLTSFYYQLKEGNLQLDQEKVHGIQRGWVILQRLIIASSTGDEGPEFNIGNNGFQHRSLIPASSWMQRISSLCSGSCPLVRFLGWMAISRYAKQYLKERLFLVSDLAQLTNLLSIFGDELALVDNIVKDETMNLGKRLEVPDQTHGDRSFRVIYPDLHKFFPSMKNQFISFGEIILEAVGLQLRSLPSRFIPDVLCWFSDLCLWPFFGSKTSEPLKGFAAKNAKAIIIYLLEAIIVEHMEAMVPEIPRVVQVLVSLCKTSYCDVGFLDSILHLLKPLISYALKKVSEDEKVLTDDSSCLTFESLCFEELCSYIKFRTEGQMYQGSLAIFVLGVLFPDLSFARKRETLLSLMPWVEFINSDPTTTFYDYLCAYQKVMESCRVVLVRTLQEFNVPFPIDYPHLPAMSSNLVFEGTKDSAALPNQKYQALSTEEIEEFSQTLESLIEKLYQSIERCWKLHPQLVRSLTVTSATCVMYSSCLSYIVLNVPVNKDHGSENLDDFSSNHWKSGLEGLVGSITILQQNHCWQVASIMVDYLLGLPQCFCLDSVIGTICTSIMNFCCYAPRISWRLRTDKWLSVLLARGISSVPEDGFPLVDLLYTMLSHPEPEQKSVALEHIRRILGQDSDFQLHDVLVPSDLAISVSEPVLSFLVSKTWDLVALLATSDPSIRLRIRALAVLVHYTPFADREQLQSFLGSADNFFHGLGKLAYSVCESPLTKLLIALLAITCLHSSPEDIAFIPQSVWSNLEALGMSNSGGGLGDMEKKACQALCKLRIECDGAKEDLKKVLSTSYSSPKGDSEFGSARESILQVVGSLTSVEAYFDIFLKRKDKEVMELEEAEVELELLQKEKALHKISGHSREKKQHFPFLSSNNLCPIYLRLYWVIEIIRRAMTVFRKLRIPFSPSSAPSEKVHIPPTAAKIYAKEKTRVFKFLAGLNPDFEYACVHLLDKTPFPILEEAHAYCLSDQSRRSPMPPISGILSETSAMAIRYAYPAPPSVPSQTSHTLSPSLSPLPTASGNSGPSRKKCDYYGRQPPTPDCQASSVAPGLPPAIDSPLSGIEHSPTASILVTTDDDSPVSHSDDDRPIAIQKEKRNAGKPDRYSDAATQISYEILWYSSSEKSRIREEIAARRQKKLLVRRSRQKFLEDTALEEAELLQELDRERASEAKQEIERQHLLEFERAKTSELRHNLDMEKERQVQRELQRELEQTESGLRPSRREFSSATPSRPRDRYRDKESGRSQHEGNLRPNSSDREGVATLPAGLASPMPNVVMGGSRSFSGQLPTILQPRERIDERSLGGGSYEESFDGSKDSGDTGSFGESELASAFDGQTGNYGSSQRPGSRGNKPRQIIERREREGGRREGKWERKH</sequence>
<gene>
    <name evidence="3" type="ORF">GIB67_021427</name>
</gene>
<dbReference type="PANTHER" id="PTHR35833:SF1">
    <property type="entry name" value="GALACTOSE-BINDING DOMAIN-CONTAINING PROTEIN"/>
    <property type="match status" value="1"/>
</dbReference>
<feature type="compositionally biased region" description="Basic and acidic residues" evidence="2">
    <location>
        <begin position="2331"/>
        <end position="2351"/>
    </location>
</feature>
<evidence type="ECO:0000256" key="2">
    <source>
        <dbReference type="SAM" id="MobiDB-lite"/>
    </source>
</evidence>
<evidence type="ECO:0000256" key="1">
    <source>
        <dbReference type="SAM" id="Coils"/>
    </source>
</evidence>
<feature type="compositionally biased region" description="Basic and acidic residues" evidence="2">
    <location>
        <begin position="2209"/>
        <end position="2237"/>
    </location>
</feature>
<feature type="region of interest" description="Disordered" evidence="2">
    <location>
        <begin position="231"/>
        <end position="256"/>
    </location>
</feature>
<keyword evidence="1" id="KW-0175">Coiled coil</keyword>
<feature type="coiled-coil region" evidence="1">
    <location>
        <begin position="1807"/>
        <end position="1837"/>
    </location>
</feature>
<feature type="compositionally biased region" description="Polar residues" evidence="2">
    <location>
        <begin position="232"/>
        <end position="246"/>
    </location>
</feature>